<gene>
    <name evidence="4" type="ORF">ACFYKX_26910</name>
</gene>
<name>A0ABW6KKC2_9BACI</name>
<evidence type="ECO:0000313" key="5">
    <source>
        <dbReference type="Proteomes" id="UP001601059"/>
    </source>
</evidence>
<dbReference type="InterPro" id="IPR010766">
    <property type="entry name" value="DRTGG"/>
</dbReference>
<dbReference type="Gene3D" id="3.10.580.10">
    <property type="entry name" value="CBS-domain"/>
    <property type="match status" value="1"/>
</dbReference>
<dbReference type="Pfam" id="PF07085">
    <property type="entry name" value="DRTGG"/>
    <property type="match status" value="1"/>
</dbReference>
<dbReference type="Gene3D" id="3.40.1390.20">
    <property type="entry name" value="HprK N-terminal domain-like"/>
    <property type="match status" value="1"/>
</dbReference>
<sequence length="439" mass="48883">MATKHEQILEYIDGLPIGEKISVRQIAKAMSVSEGTAYRAIKDAENKGYVSTIERVGTIRIERKKKENIEKLTFAEVVNIVDGQVLGGRAGLHKTLNKFVIGAMKLEAMMRYTGAGNLLIVGNRTKAQEYALNAGAAVLITGGFDTDDEIKRLADELQLPIISSSYDTFTVATMINRAIYDQLIKKEIVLVEDILTPLDETIFLKTTDFVSKWHEHNRETLHSRFPVVDQNMKVQGMVTSKDIMGSRNDTVIEKIMTKNPMTVGGKTSVASSAHMMVWEGIEVLPVVDDSNKLEGIISRQDVLKALQMIQRQPQVGETLDDIVTNQLVLIKGDSKTDDIYRCEVTPQMTNHLGTISYGVFTTIVTEAASGVLRGYKKGDLVVENMTIYFIKPVQIDSMIQIYPKVLEVGRKFGKVDVEVFNEGVLVGKAMMMCQLIDRQ</sequence>
<dbReference type="InterPro" id="IPR006683">
    <property type="entry name" value="Thioestr_dom"/>
</dbReference>
<dbReference type="PROSITE" id="PS51371">
    <property type="entry name" value="CBS"/>
    <property type="match status" value="1"/>
</dbReference>
<keyword evidence="1 2" id="KW-0129">CBS domain</keyword>
<feature type="domain" description="CBS" evidence="3">
    <location>
        <begin position="256"/>
        <end position="314"/>
    </location>
</feature>
<dbReference type="RefSeq" id="WP_389365371.1">
    <property type="nucleotide sequence ID" value="NZ_JBIACK010000028.1"/>
</dbReference>
<dbReference type="InterPro" id="IPR036388">
    <property type="entry name" value="WH-like_DNA-bd_sf"/>
</dbReference>
<dbReference type="InterPro" id="IPR029069">
    <property type="entry name" value="HotDog_dom_sf"/>
</dbReference>
<dbReference type="SUPFAM" id="SSF75138">
    <property type="entry name" value="HprK N-terminal domain-like"/>
    <property type="match status" value="1"/>
</dbReference>
<evidence type="ECO:0000256" key="1">
    <source>
        <dbReference type="ARBA" id="ARBA00023122"/>
    </source>
</evidence>
<dbReference type="PANTHER" id="PTHR43080:SF2">
    <property type="entry name" value="CBS DOMAIN-CONTAINING PROTEIN"/>
    <property type="match status" value="1"/>
</dbReference>
<dbReference type="Proteomes" id="UP001601059">
    <property type="component" value="Unassembled WGS sequence"/>
</dbReference>
<keyword evidence="5" id="KW-1185">Reference proteome</keyword>
<dbReference type="InterPro" id="IPR036390">
    <property type="entry name" value="WH_DNA-bd_sf"/>
</dbReference>
<dbReference type="InterPro" id="IPR051257">
    <property type="entry name" value="Diverse_CBS-Domain"/>
</dbReference>
<evidence type="ECO:0000256" key="2">
    <source>
        <dbReference type="PROSITE-ProRule" id="PRU00703"/>
    </source>
</evidence>
<reference evidence="4 5" key="1">
    <citation type="submission" date="2024-08" db="EMBL/GenBank/DDBJ databases">
        <title>Two novel Cytobacillus novel species.</title>
        <authorList>
            <person name="Liu G."/>
        </authorList>
    </citation>
    <scope>NUCLEOTIDE SEQUENCE [LARGE SCALE GENOMIC DNA]</scope>
    <source>
        <strain evidence="4 5">FJAT-54145</strain>
    </source>
</reference>
<dbReference type="Pfam" id="PF03061">
    <property type="entry name" value="4HBT"/>
    <property type="match status" value="1"/>
</dbReference>
<dbReference type="Gene3D" id="1.10.10.10">
    <property type="entry name" value="Winged helix-like DNA-binding domain superfamily/Winged helix DNA-binding domain"/>
    <property type="match status" value="1"/>
</dbReference>
<dbReference type="InterPro" id="IPR000644">
    <property type="entry name" value="CBS_dom"/>
</dbReference>
<dbReference type="InterPro" id="IPR046342">
    <property type="entry name" value="CBS_dom_sf"/>
</dbReference>
<organism evidence="4 5">
    <name type="scientific">Cytobacillus spartinae</name>
    <dbReference type="NCBI Taxonomy" id="3299023"/>
    <lineage>
        <taxon>Bacteria</taxon>
        <taxon>Bacillati</taxon>
        <taxon>Bacillota</taxon>
        <taxon>Bacilli</taxon>
        <taxon>Bacillales</taxon>
        <taxon>Bacillaceae</taxon>
        <taxon>Cytobacillus</taxon>
    </lineage>
</organism>
<dbReference type="Pfam" id="PF00571">
    <property type="entry name" value="CBS"/>
    <property type="match status" value="2"/>
</dbReference>
<protein>
    <submittedName>
        <fullName evidence="4">DRTGG domain-containing protein</fullName>
    </submittedName>
</protein>
<dbReference type="InterPro" id="IPR028979">
    <property type="entry name" value="Ser_kin/Pase_Hpr-like_N_sf"/>
</dbReference>
<evidence type="ECO:0000259" key="3">
    <source>
        <dbReference type="PROSITE" id="PS51371"/>
    </source>
</evidence>
<dbReference type="PANTHER" id="PTHR43080">
    <property type="entry name" value="CBS DOMAIN-CONTAINING PROTEIN CBSX3, MITOCHONDRIAL"/>
    <property type="match status" value="1"/>
</dbReference>
<dbReference type="CDD" id="cd03440">
    <property type="entry name" value="hot_dog"/>
    <property type="match status" value="1"/>
</dbReference>
<dbReference type="SUPFAM" id="SSF54637">
    <property type="entry name" value="Thioesterase/thiol ester dehydrase-isomerase"/>
    <property type="match status" value="1"/>
</dbReference>
<dbReference type="CDD" id="cd04596">
    <property type="entry name" value="CBS_pair_DRTGG_assoc"/>
    <property type="match status" value="1"/>
</dbReference>
<dbReference type="SUPFAM" id="SSF46785">
    <property type="entry name" value="Winged helix' DNA-binding domain"/>
    <property type="match status" value="1"/>
</dbReference>
<accession>A0ABW6KKC2</accession>
<evidence type="ECO:0000313" key="4">
    <source>
        <dbReference type="EMBL" id="MFE8704199.1"/>
    </source>
</evidence>
<dbReference type="Gene3D" id="3.10.129.10">
    <property type="entry name" value="Hotdog Thioesterase"/>
    <property type="match status" value="1"/>
</dbReference>
<dbReference type="SUPFAM" id="SSF54631">
    <property type="entry name" value="CBS-domain pair"/>
    <property type="match status" value="1"/>
</dbReference>
<dbReference type="EMBL" id="JBIACK010000028">
    <property type="protein sequence ID" value="MFE8704199.1"/>
    <property type="molecule type" value="Genomic_DNA"/>
</dbReference>
<dbReference type="SMART" id="SM00116">
    <property type="entry name" value="CBS"/>
    <property type="match status" value="2"/>
</dbReference>
<comment type="caution">
    <text evidence="4">The sequence shown here is derived from an EMBL/GenBank/DDBJ whole genome shotgun (WGS) entry which is preliminary data.</text>
</comment>
<proteinExistence type="predicted"/>